<evidence type="ECO:0000256" key="1">
    <source>
        <dbReference type="SAM" id="MobiDB-lite"/>
    </source>
</evidence>
<accession>A0A385ECC6</accession>
<dbReference type="Proteomes" id="UP000258997">
    <property type="component" value="Segment"/>
</dbReference>
<feature type="compositionally biased region" description="Basic and acidic residues" evidence="1">
    <location>
        <begin position="238"/>
        <end position="252"/>
    </location>
</feature>
<keyword evidence="3" id="KW-1185">Reference proteome</keyword>
<name>A0A385ECC6_9CAUD</name>
<feature type="region of interest" description="Disordered" evidence="1">
    <location>
        <begin position="238"/>
        <end position="280"/>
    </location>
</feature>
<evidence type="ECO:0000313" key="2">
    <source>
        <dbReference type="EMBL" id="AXQ68388.1"/>
    </source>
</evidence>
<feature type="compositionally biased region" description="Basic and acidic residues" evidence="1">
    <location>
        <begin position="265"/>
        <end position="274"/>
    </location>
</feature>
<organism evidence="2 3">
    <name type="scientific">Caulobacter phage CcrBL10</name>
    <dbReference type="NCBI Taxonomy" id="2283269"/>
    <lineage>
        <taxon>Viruses</taxon>
        <taxon>Duplodnaviria</taxon>
        <taxon>Heunggongvirae</taxon>
        <taxon>Uroviricota</taxon>
        <taxon>Caudoviricetes</taxon>
        <taxon>Jeanschmidtviridae</taxon>
        <taxon>Poindextervirus</taxon>
        <taxon>Poindextervirus BL10</taxon>
    </lineage>
</organism>
<gene>
    <name evidence="2" type="ORF">CcrBL10_gp184c</name>
</gene>
<protein>
    <submittedName>
        <fullName evidence="2">Uncharacterized protein</fullName>
    </submittedName>
</protein>
<sequence>MSDPNKRQNHVVAVCRKCERDDAVPVTTRSPHIPAELASKIFRKRGWAIGANRNKDVCPSCHGNAKVHSAPAAERDDIAIDTAIQMVANAIKPLELVEPGKAGDFVLEDEAVGKMLANVAEIDPDTADKIVRGAIRKTTGGYPRENRIKGILTVYAGKFFRECGVDAPPAPLLESVRRMLKQLKTEPDVLAEEIEHYVSDKFLNAIIEEANAIVRKEQEADGKVDLRKLFDGAHLRAHHESLTPEQKSELAKKGHATRKAKKQAKIAEQREKRGAGPRAYWAAMTKEERSERQKAAAKTRLAKKNNPTTIEAHIETPIPEIAMPATATKTSPPVQTAEPPRAATPAENRRILEALDIHYDTNRQCYGGDMTDEKVSKELGLPRAWVAELRERVYGPERNEAQDKAAKAVVEQWAALDKLESDMMASLDAFDKRIKAQREALAKVAGTVGVKLA</sequence>
<proteinExistence type="predicted"/>
<reference evidence="2 3" key="1">
    <citation type="submission" date="2018-07" db="EMBL/GenBank/DDBJ databases">
        <title>Giant CbK-like Caulobacter bacteriophages have genetically divergent genomes.</title>
        <authorList>
            <person name="Wilson K.M."/>
            <person name="Ely B."/>
        </authorList>
    </citation>
    <scope>NUCLEOTIDE SEQUENCE [LARGE SCALE GENOMIC DNA]</scope>
</reference>
<feature type="compositionally biased region" description="Basic residues" evidence="1">
    <location>
        <begin position="253"/>
        <end position="264"/>
    </location>
</feature>
<dbReference type="EMBL" id="MH588544">
    <property type="protein sequence ID" value="AXQ68388.1"/>
    <property type="molecule type" value="Genomic_DNA"/>
</dbReference>
<evidence type="ECO:0000313" key="3">
    <source>
        <dbReference type="Proteomes" id="UP000258997"/>
    </source>
</evidence>